<name>A0A1Y2BJU6_9FUNG</name>
<evidence type="ECO:0000313" key="3">
    <source>
        <dbReference type="EMBL" id="ORY34385.1"/>
    </source>
</evidence>
<dbReference type="OrthoDB" id="10517669at2759"/>
<sequence length="167" mass="19385">MIFRFGQIITIGILGGAGGYLIYKSKPSTRRIEAEYYERLEEEKRLQKENGINPTETSNANNQKEELASSSSKSNGSVIDSIKNRTNQLKTKTSQLKTKIQEKTPKINKEISNDEEASTSRNRFYSNFYENYRKSNDMLLKGKENAGIRRRYEDMKRIHNYCKNNHS</sequence>
<evidence type="ECO:0000313" key="4">
    <source>
        <dbReference type="Proteomes" id="UP000193920"/>
    </source>
</evidence>
<organism evidence="3 4">
    <name type="scientific">Neocallimastix californiae</name>
    <dbReference type="NCBI Taxonomy" id="1754190"/>
    <lineage>
        <taxon>Eukaryota</taxon>
        <taxon>Fungi</taxon>
        <taxon>Fungi incertae sedis</taxon>
        <taxon>Chytridiomycota</taxon>
        <taxon>Chytridiomycota incertae sedis</taxon>
        <taxon>Neocallimastigomycetes</taxon>
        <taxon>Neocallimastigales</taxon>
        <taxon>Neocallimastigaceae</taxon>
        <taxon>Neocallimastix</taxon>
    </lineage>
</organism>
<evidence type="ECO:0000256" key="2">
    <source>
        <dbReference type="SAM" id="Phobius"/>
    </source>
</evidence>
<feature type="compositionally biased region" description="Polar residues" evidence="1">
    <location>
        <begin position="50"/>
        <end position="78"/>
    </location>
</feature>
<feature type="compositionally biased region" description="Low complexity" evidence="1">
    <location>
        <begin position="86"/>
        <end position="98"/>
    </location>
</feature>
<dbReference type="Proteomes" id="UP000193920">
    <property type="component" value="Unassembled WGS sequence"/>
</dbReference>
<dbReference type="EMBL" id="MCOG01000156">
    <property type="protein sequence ID" value="ORY34385.1"/>
    <property type="molecule type" value="Genomic_DNA"/>
</dbReference>
<evidence type="ECO:0000256" key="1">
    <source>
        <dbReference type="SAM" id="MobiDB-lite"/>
    </source>
</evidence>
<gene>
    <name evidence="3" type="ORF">LY90DRAFT_67989</name>
</gene>
<feature type="transmembrane region" description="Helical" evidence="2">
    <location>
        <begin position="6"/>
        <end position="23"/>
    </location>
</feature>
<reference evidence="3 4" key="1">
    <citation type="submission" date="2016-08" db="EMBL/GenBank/DDBJ databases">
        <title>A Parts List for Fungal Cellulosomes Revealed by Comparative Genomics.</title>
        <authorList>
            <consortium name="DOE Joint Genome Institute"/>
            <person name="Haitjema C.H."/>
            <person name="Gilmore S.P."/>
            <person name="Henske J.K."/>
            <person name="Solomon K.V."/>
            <person name="De Groot R."/>
            <person name="Kuo A."/>
            <person name="Mondo S.J."/>
            <person name="Salamov A.A."/>
            <person name="Labutti K."/>
            <person name="Zhao Z."/>
            <person name="Chiniquy J."/>
            <person name="Barry K."/>
            <person name="Brewer H.M."/>
            <person name="Purvine S.O."/>
            <person name="Wright A.T."/>
            <person name="Boxma B."/>
            <person name="Van Alen T."/>
            <person name="Hackstein J.H."/>
            <person name="Baker S.E."/>
            <person name="Grigoriev I.V."/>
            <person name="O'Malley M.A."/>
        </authorList>
    </citation>
    <scope>NUCLEOTIDE SEQUENCE [LARGE SCALE GENOMIC DNA]</scope>
    <source>
        <strain evidence="3 4">G1</strain>
    </source>
</reference>
<keyword evidence="2" id="KW-0812">Transmembrane</keyword>
<dbReference type="AlphaFoldDB" id="A0A1Y2BJU6"/>
<keyword evidence="2" id="KW-1133">Transmembrane helix</keyword>
<feature type="region of interest" description="Disordered" evidence="1">
    <location>
        <begin position="45"/>
        <end position="98"/>
    </location>
</feature>
<proteinExistence type="predicted"/>
<keyword evidence="4" id="KW-1185">Reference proteome</keyword>
<accession>A0A1Y2BJU6</accession>
<comment type="caution">
    <text evidence="3">The sequence shown here is derived from an EMBL/GenBank/DDBJ whole genome shotgun (WGS) entry which is preliminary data.</text>
</comment>
<keyword evidence="2" id="KW-0472">Membrane</keyword>
<protein>
    <submittedName>
        <fullName evidence="3">Uncharacterized protein</fullName>
    </submittedName>
</protein>